<keyword evidence="2" id="KW-1185">Reference proteome</keyword>
<dbReference type="PATRIC" id="fig|641526.4.peg.3501"/>
<organism evidence="1 2">
    <name type="scientific">Winogradskyella psychrotolerans RS-3</name>
    <dbReference type="NCBI Taxonomy" id="641526"/>
    <lineage>
        <taxon>Bacteria</taxon>
        <taxon>Pseudomonadati</taxon>
        <taxon>Bacteroidota</taxon>
        <taxon>Flavobacteriia</taxon>
        <taxon>Flavobacteriales</taxon>
        <taxon>Flavobacteriaceae</taxon>
        <taxon>Winogradskyella</taxon>
    </lineage>
</organism>
<dbReference type="Proteomes" id="UP000014962">
    <property type="component" value="Unassembled WGS sequence"/>
</dbReference>
<dbReference type="AlphaFoldDB" id="S7VKK6"/>
<evidence type="ECO:0000313" key="2">
    <source>
        <dbReference type="Proteomes" id="UP000014962"/>
    </source>
</evidence>
<accession>S7VKK6</accession>
<dbReference type="GO" id="GO:0020037">
    <property type="term" value="F:heme binding"/>
    <property type="evidence" value="ECO:0007669"/>
    <property type="project" value="InterPro"/>
</dbReference>
<sequence>MSSMKQIENSMMPTGLEKSMSTQELVDLVAYLMSLKKAS</sequence>
<evidence type="ECO:0000313" key="1">
    <source>
        <dbReference type="EMBL" id="EPR70481.1"/>
    </source>
</evidence>
<gene>
    <name evidence="1" type="ORF">ADIWIN_3533</name>
</gene>
<dbReference type="SUPFAM" id="SSF46626">
    <property type="entry name" value="Cytochrome c"/>
    <property type="match status" value="1"/>
</dbReference>
<reference evidence="1 2" key="1">
    <citation type="journal article" date="2013" name="Genome Announc.">
        <title>Draft Genome Sequence of Winogradskyella psychrotolerans RS-3T, Isolated from the Marine Transect of Kongsfjorden, Ny-Alesund, Svalbard, Arctic Ocean.</title>
        <authorList>
            <person name="Kumar Pinnaka A."/>
            <person name="Ara S."/>
            <person name="Singh A."/>
            <person name="Shivaji S."/>
        </authorList>
    </citation>
    <scope>NUCLEOTIDE SEQUENCE [LARGE SCALE GENOMIC DNA]</scope>
    <source>
        <strain evidence="1 2">RS-3</strain>
    </source>
</reference>
<comment type="caution">
    <text evidence="1">The sequence shown here is derived from an EMBL/GenBank/DDBJ whole genome shotgun (WGS) entry which is preliminary data.</text>
</comment>
<dbReference type="EMBL" id="ATMR01000182">
    <property type="protein sequence ID" value="EPR70481.1"/>
    <property type="molecule type" value="Genomic_DNA"/>
</dbReference>
<proteinExistence type="predicted"/>
<dbReference type="GO" id="GO:0009055">
    <property type="term" value="F:electron transfer activity"/>
    <property type="evidence" value="ECO:0007669"/>
    <property type="project" value="InterPro"/>
</dbReference>
<protein>
    <submittedName>
        <fullName evidence="1">Uncharacterized protein</fullName>
    </submittedName>
</protein>
<dbReference type="InterPro" id="IPR036909">
    <property type="entry name" value="Cyt_c-like_dom_sf"/>
</dbReference>
<name>S7VKK6_9FLAO</name>
<dbReference type="STRING" id="641526.ADIWIN_3533"/>